<dbReference type="Proteomes" id="UP001206312">
    <property type="component" value="Unassembled WGS sequence"/>
</dbReference>
<comment type="caution">
    <text evidence="2">The sequence shown here is derived from an EMBL/GenBank/DDBJ whole genome shotgun (WGS) entry which is preliminary data.</text>
</comment>
<dbReference type="CDD" id="cd00130">
    <property type="entry name" value="PAS"/>
    <property type="match status" value="1"/>
</dbReference>
<accession>A0ABT1B2E5</accession>
<organism evidence="2 3">
    <name type="scientific">Robiginitalea marina</name>
    <dbReference type="NCBI Taxonomy" id="2954105"/>
    <lineage>
        <taxon>Bacteria</taxon>
        <taxon>Pseudomonadati</taxon>
        <taxon>Bacteroidota</taxon>
        <taxon>Flavobacteriia</taxon>
        <taxon>Flavobacteriales</taxon>
        <taxon>Flavobacteriaceae</taxon>
        <taxon>Robiginitalea</taxon>
    </lineage>
</organism>
<dbReference type="Pfam" id="PF13188">
    <property type="entry name" value="PAS_8"/>
    <property type="match status" value="1"/>
</dbReference>
<sequence length="131" mass="14422">MSVHALEIILSRQLADSLSVPVFIVDPEGNLLFYNPAAEKVLGRKFEDTGPMPVGDWGTSFYPRDEEGNLLPPEALPLVETLSRKQPAHKTFWIDSLTGKSTKISVTAIPIIGRSHEFSGAMAIFWDTEAP</sequence>
<evidence type="ECO:0000313" key="3">
    <source>
        <dbReference type="Proteomes" id="UP001206312"/>
    </source>
</evidence>
<dbReference type="InterPro" id="IPR000014">
    <property type="entry name" value="PAS"/>
</dbReference>
<dbReference type="RefSeq" id="WP_252741964.1">
    <property type="nucleotide sequence ID" value="NZ_JAMXIB010000010.1"/>
</dbReference>
<proteinExistence type="predicted"/>
<feature type="domain" description="PAS" evidence="1">
    <location>
        <begin position="12"/>
        <end position="48"/>
    </location>
</feature>
<reference evidence="2 3" key="1">
    <citation type="submission" date="2022-06" db="EMBL/GenBank/DDBJ databases">
        <authorList>
            <person name="Xuan X."/>
        </authorList>
    </citation>
    <scope>NUCLEOTIDE SEQUENCE [LARGE SCALE GENOMIC DNA]</scope>
    <source>
        <strain evidence="2 3">2V75</strain>
    </source>
</reference>
<name>A0ABT1B2E5_9FLAO</name>
<keyword evidence="3" id="KW-1185">Reference proteome</keyword>
<dbReference type="SUPFAM" id="SSF55785">
    <property type="entry name" value="PYP-like sensor domain (PAS domain)"/>
    <property type="match status" value="1"/>
</dbReference>
<dbReference type="Gene3D" id="3.30.450.20">
    <property type="entry name" value="PAS domain"/>
    <property type="match status" value="1"/>
</dbReference>
<dbReference type="InterPro" id="IPR035965">
    <property type="entry name" value="PAS-like_dom_sf"/>
</dbReference>
<dbReference type="PROSITE" id="PS50112">
    <property type="entry name" value="PAS"/>
    <property type="match status" value="1"/>
</dbReference>
<gene>
    <name evidence="2" type="ORF">NG653_12055</name>
</gene>
<protein>
    <submittedName>
        <fullName evidence="2">PAS domain-containing protein</fullName>
    </submittedName>
</protein>
<evidence type="ECO:0000259" key="1">
    <source>
        <dbReference type="PROSITE" id="PS50112"/>
    </source>
</evidence>
<dbReference type="EMBL" id="JAMXIB010000010">
    <property type="protein sequence ID" value="MCO5725593.1"/>
    <property type="molecule type" value="Genomic_DNA"/>
</dbReference>
<evidence type="ECO:0000313" key="2">
    <source>
        <dbReference type="EMBL" id="MCO5725593.1"/>
    </source>
</evidence>